<feature type="transmembrane region" description="Helical" evidence="5">
    <location>
        <begin position="20"/>
        <end position="42"/>
    </location>
</feature>
<dbReference type="InterPro" id="IPR051533">
    <property type="entry name" value="WaaL-like"/>
</dbReference>
<feature type="transmembrane region" description="Helical" evidence="5">
    <location>
        <begin position="54"/>
        <end position="72"/>
    </location>
</feature>
<evidence type="ECO:0000256" key="5">
    <source>
        <dbReference type="SAM" id="Phobius"/>
    </source>
</evidence>
<dbReference type="InterPro" id="IPR007016">
    <property type="entry name" value="O-antigen_ligase-rel_domated"/>
</dbReference>
<protein>
    <submittedName>
        <fullName evidence="7">O-Antigen ligase</fullName>
    </submittedName>
</protein>
<dbReference type="Pfam" id="PF04932">
    <property type="entry name" value="Wzy_C"/>
    <property type="match status" value="1"/>
</dbReference>
<feature type="transmembrane region" description="Helical" evidence="5">
    <location>
        <begin position="251"/>
        <end position="271"/>
    </location>
</feature>
<keyword evidence="2 5" id="KW-0812">Transmembrane</keyword>
<evidence type="ECO:0000313" key="8">
    <source>
        <dbReference type="Proteomes" id="UP000277294"/>
    </source>
</evidence>
<evidence type="ECO:0000313" key="7">
    <source>
        <dbReference type="EMBL" id="VCU71427.1"/>
    </source>
</evidence>
<feature type="domain" description="O-antigen ligase-related" evidence="6">
    <location>
        <begin position="208"/>
        <end position="363"/>
    </location>
</feature>
<dbReference type="AlphaFoldDB" id="A0A3P4B559"/>
<dbReference type="GO" id="GO:0016874">
    <property type="term" value="F:ligase activity"/>
    <property type="evidence" value="ECO:0007669"/>
    <property type="project" value="UniProtKB-KW"/>
</dbReference>
<dbReference type="PANTHER" id="PTHR37422">
    <property type="entry name" value="TEICHURONIC ACID BIOSYNTHESIS PROTEIN TUAE"/>
    <property type="match status" value="1"/>
</dbReference>
<dbReference type="GO" id="GO:0016020">
    <property type="term" value="C:membrane"/>
    <property type="evidence" value="ECO:0007669"/>
    <property type="project" value="UniProtKB-SubCell"/>
</dbReference>
<evidence type="ECO:0000259" key="6">
    <source>
        <dbReference type="Pfam" id="PF04932"/>
    </source>
</evidence>
<comment type="subcellular location">
    <subcellularLocation>
        <location evidence="1">Membrane</location>
        <topology evidence="1">Multi-pass membrane protein</topology>
    </subcellularLocation>
</comment>
<gene>
    <name evidence="7" type="ORF">PIGHUM_03511</name>
</gene>
<proteinExistence type="predicted"/>
<evidence type="ECO:0000256" key="3">
    <source>
        <dbReference type="ARBA" id="ARBA00022989"/>
    </source>
</evidence>
<feature type="transmembrane region" description="Helical" evidence="5">
    <location>
        <begin position="113"/>
        <end position="131"/>
    </location>
</feature>
<evidence type="ECO:0000256" key="4">
    <source>
        <dbReference type="ARBA" id="ARBA00023136"/>
    </source>
</evidence>
<name>A0A3P4B559_9BURK</name>
<keyword evidence="3 5" id="KW-1133">Transmembrane helix</keyword>
<sequence length="447" mass="48831">MMPVSASHLTGLTSDRPVWIVWLLVGLTLAFSLTPFLTVGSAGLEASHINEGSALRQLQYGALFALAFWLVWRRPAATLMQLRAINPFLIVVLCYCVLSMLWSVAPMTTFKRVVLQAGLLLTAMAIAPPVVHPRHMLRTVKGTLTVLLAVSCVVALIFPKIGVTYELGGAWRGIMWQKNDMGSVAGFASMLWLRDWLTTREGSWRALLALVFCLFMLVMAKSATSLLVTIIGMTLYLLLRRRLLAGRHAGALVFLALALPLLYAFLGFFLMTGRLPQWSDLTYAVTAWFDKSPDLTGRGDIWDLIMLSIAQHPLLGAGYAAFWLDGGGPAEYIGRTLGWMPTHAHNGFVDILNELGGLGLVIVLAMLAWHMVSIARLALIDRDSAAMHASIFAVIVISNFSESSLLRHVAFPNILFMLSSLAITSQLACAQRAAPRMPAQSSSARPA</sequence>
<organism evidence="7 8">
    <name type="scientific">Pigmentiphaga humi</name>
    <dbReference type="NCBI Taxonomy" id="2478468"/>
    <lineage>
        <taxon>Bacteria</taxon>
        <taxon>Pseudomonadati</taxon>
        <taxon>Pseudomonadota</taxon>
        <taxon>Betaproteobacteria</taxon>
        <taxon>Burkholderiales</taxon>
        <taxon>Alcaligenaceae</taxon>
        <taxon>Pigmentiphaga</taxon>
    </lineage>
</organism>
<keyword evidence="7" id="KW-0436">Ligase</keyword>
<accession>A0A3P4B559</accession>
<evidence type="ECO:0000256" key="1">
    <source>
        <dbReference type="ARBA" id="ARBA00004141"/>
    </source>
</evidence>
<feature type="transmembrane region" description="Helical" evidence="5">
    <location>
        <begin position="84"/>
        <end position="107"/>
    </location>
</feature>
<feature type="transmembrane region" description="Helical" evidence="5">
    <location>
        <begin position="355"/>
        <end position="372"/>
    </location>
</feature>
<dbReference type="EMBL" id="UWPJ01000026">
    <property type="protein sequence ID" value="VCU71427.1"/>
    <property type="molecule type" value="Genomic_DNA"/>
</dbReference>
<dbReference type="PANTHER" id="PTHR37422:SF17">
    <property type="entry name" value="O-ANTIGEN LIGASE"/>
    <property type="match status" value="1"/>
</dbReference>
<evidence type="ECO:0000256" key="2">
    <source>
        <dbReference type="ARBA" id="ARBA00022692"/>
    </source>
</evidence>
<reference evidence="7 8" key="1">
    <citation type="submission" date="2018-10" db="EMBL/GenBank/DDBJ databases">
        <authorList>
            <person name="Criscuolo A."/>
        </authorList>
    </citation>
    <scope>NUCLEOTIDE SEQUENCE [LARGE SCALE GENOMIC DNA]</scope>
    <source>
        <strain evidence="7">DnA1</strain>
    </source>
</reference>
<keyword evidence="4 5" id="KW-0472">Membrane</keyword>
<feature type="transmembrane region" description="Helical" evidence="5">
    <location>
        <begin position="143"/>
        <end position="162"/>
    </location>
</feature>
<dbReference type="Proteomes" id="UP000277294">
    <property type="component" value="Unassembled WGS sequence"/>
</dbReference>
<feature type="transmembrane region" description="Helical" evidence="5">
    <location>
        <begin position="206"/>
        <end position="239"/>
    </location>
</feature>
<keyword evidence="8" id="KW-1185">Reference proteome</keyword>